<dbReference type="InterPro" id="IPR038418">
    <property type="entry name" value="6-PTP_synth/QueD_sf"/>
</dbReference>
<comment type="pathway">
    <text evidence="2">Purine metabolism; 7-cyano-7-deazaguanine biosynthesis.</text>
</comment>
<name>I0IEL7_PHYMF</name>
<evidence type="ECO:0000256" key="8">
    <source>
        <dbReference type="ARBA" id="ARBA00023239"/>
    </source>
</evidence>
<dbReference type="OrthoDB" id="9804698at2"/>
<reference evidence="11 12" key="1">
    <citation type="submission" date="2012-02" db="EMBL/GenBank/DDBJ databases">
        <title>Complete genome sequence of Phycisphaera mikurensis NBRC 102666.</title>
        <authorList>
            <person name="Ankai A."/>
            <person name="Hosoyama A."/>
            <person name="Terui Y."/>
            <person name="Sekine M."/>
            <person name="Fukai R."/>
            <person name="Kato Y."/>
            <person name="Nakamura S."/>
            <person name="Yamada-Narita S."/>
            <person name="Kawakoshi A."/>
            <person name="Fukunaga Y."/>
            <person name="Yamazaki S."/>
            <person name="Fujita N."/>
        </authorList>
    </citation>
    <scope>NUCLEOTIDE SEQUENCE [LARGE SCALE GENOMIC DNA]</scope>
    <source>
        <strain evidence="12">NBRC 102666 / KCTC 22515 / FYK2301M01</strain>
    </source>
</reference>
<dbReference type="EC" id="4.1.2.50" evidence="4"/>
<protein>
    <recommendedName>
        <fullName evidence="5">6-carboxy-5,6,7,8-tetrahydropterin synthase</fullName>
        <ecNumber evidence="4">4.1.2.50</ecNumber>
    </recommendedName>
    <alternativeName>
        <fullName evidence="9">Queuosine biosynthesis protein QueD</fullName>
    </alternativeName>
</protein>
<dbReference type="Proteomes" id="UP000007881">
    <property type="component" value="Chromosome"/>
</dbReference>
<evidence type="ECO:0000256" key="10">
    <source>
        <dbReference type="ARBA" id="ARBA00048807"/>
    </source>
</evidence>
<dbReference type="EMBL" id="AP012338">
    <property type="protein sequence ID" value="BAM03705.1"/>
    <property type="molecule type" value="Genomic_DNA"/>
</dbReference>
<evidence type="ECO:0000256" key="5">
    <source>
        <dbReference type="ARBA" id="ARBA00018141"/>
    </source>
</evidence>
<evidence type="ECO:0000256" key="1">
    <source>
        <dbReference type="ARBA" id="ARBA00001947"/>
    </source>
</evidence>
<dbReference type="GO" id="GO:0046872">
    <property type="term" value="F:metal ion binding"/>
    <property type="evidence" value="ECO:0007669"/>
    <property type="project" value="UniProtKB-KW"/>
</dbReference>
<comment type="catalytic activity">
    <reaction evidence="10">
        <text>7,8-dihydroneopterin 3'-triphosphate + H2O = 6-carboxy-5,6,7,8-tetrahydropterin + triphosphate + acetaldehyde + 2 H(+)</text>
        <dbReference type="Rhea" id="RHEA:27966"/>
        <dbReference type="ChEBI" id="CHEBI:15343"/>
        <dbReference type="ChEBI" id="CHEBI:15377"/>
        <dbReference type="ChEBI" id="CHEBI:15378"/>
        <dbReference type="ChEBI" id="CHEBI:18036"/>
        <dbReference type="ChEBI" id="CHEBI:58462"/>
        <dbReference type="ChEBI" id="CHEBI:61032"/>
        <dbReference type="EC" id="4.1.2.50"/>
    </reaction>
</comment>
<keyword evidence="12" id="KW-1185">Reference proteome</keyword>
<dbReference type="SUPFAM" id="SSF55620">
    <property type="entry name" value="Tetrahydrobiopterin biosynthesis enzymes-like"/>
    <property type="match status" value="1"/>
</dbReference>
<evidence type="ECO:0000256" key="6">
    <source>
        <dbReference type="ARBA" id="ARBA00022723"/>
    </source>
</evidence>
<keyword evidence="7" id="KW-0862">Zinc</keyword>
<dbReference type="GO" id="GO:0070497">
    <property type="term" value="F:6-carboxytetrahydropterin synthase activity"/>
    <property type="evidence" value="ECO:0007669"/>
    <property type="project" value="UniProtKB-EC"/>
</dbReference>
<evidence type="ECO:0000313" key="11">
    <source>
        <dbReference type="EMBL" id="BAM03705.1"/>
    </source>
</evidence>
<dbReference type="PANTHER" id="PTHR12589">
    <property type="entry name" value="PYRUVOYL TETRAHYDROBIOPTERIN SYNTHASE"/>
    <property type="match status" value="1"/>
</dbReference>
<comment type="cofactor">
    <cofactor evidence="1">
        <name>Zn(2+)</name>
        <dbReference type="ChEBI" id="CHEBI:29105"/>
    </cofactor>
</comment>
<comment type="similarity">
    <text evidence="3">Belongs to the PTPS family. QueD subfamily.</text>
</comment>
<evidence type="ECO:0000256" key="9">
    <source>
        <dbReference type="ARBA" id="ARBA00031449"/>
    </source>
</evidence>
<gene>
    <name evidence="11" type="ordered locus">PSMK_15460</name>
</gene>
<dbReference type="Gene3D" id="3.30.479.10">
    <property type="entry name" value="6-pyruvoyl tetrahydropterin synthase/QueD"/>
    <property type="match status" value="1"/>
</dbReference>
<evidence type="ECO:0000256" key="3">
    <source>
        <dbReference type="ARBA" id="ARBA00008900"/>
    </source>
</evidence>
<evidence type="ECO:0000256" key="2">
    <source>
        <dbReference type="ARBA" id="ARBA00005061"/>
    </source>
</evidence>
<dbReference type="Pfam" id="PF01242">
    <property type="entry name" value="PTPS"/>
    <property type="match status" value="1"/>
</dbReference>
<dbReference type="PANTHER" id="PTHR12589:SF7">
    <property type="entry name" value="6-PYRUVOYL TETRAHYDROBIOPTERIN SYNTHASE"/>
    <property type="match status" value="1"/>
</dbReference>
<dbReference type="STRING" id="1142394.PSMK_15460"/>
<sequence>MHEITVTTAFSAAHALRLPDGSLEPVHGHDWKLTLRVASEGLDAMGAVMDFHELQRLVDAAVARWRNADLNTLPPFAAGVAAGDDGCGIGSLDPPPGRAWNPTAERVAQEVAVRVAPGLPAGVRMRSVSVTEAVGCTARFTPAYASDAAP</sequence>
<keyword evidence="8" id="KW-0456">Lyase</keyword>
<dbReference type="HOGENOM" id="CLU_111016_6_3_0"/>
<accession>I0IEL7</accession>
<dbReference type="UniPathway" id="UPA00391"/>
<keyword evidence="6" id="KW-0479">Metal-binding</keyword>
<evidence type="ECO:0000256" key="4">
    <source>
        <dbReference type="ARBA" id="ARBA00012982"/>
    </source>
</evidence>
<dbReference type="RefSeq" id="WP_014436923.1">
    <property type="nucleotide sequence ID" value="NC_017080.1"/>
</dbReference>
<dbReference type="KEGG" id="phm:PSMK_15460"/>
<dbReference type="AlphaFoldDB" id="I0IEL7"/>
<dbReference type="InterPro" id="IPR007115">
    <property type="entry name" value="6-PTP_synth/QueD"/>
</dbReference>
<organism evidence="11 12">
    <name type="scientific">Phycisphaera mikurensis (strain NBRC 102666 / KCTC 22515 / FYK2301M01)</name>
    <dbReference type="NCBI Taxonomy" id="1142394"/>
    <lineage>
        <taxon>Bacteria</taxon>
        <taxon>Pseudomonadati</taxon>
        <taxon>Planctomycetota</taxon>
        <taxon>Phycisphaerae</taxon>
        <taxon>Phycisphaerales</taxon>
        <taxon>Phycisphaeraceae</taxon>
        <taxon>Phycisphaera</taxon>
    </lineage>
</organism>
<proteinExistence type="inferred from homology"/>
<dbReference type="eggNOG" id="COG0720">
    <property type="taxonomic scope" value="Bacteria"/>
</dbReference>
<evidence type="ECO:0000313" key="12">
    <source>
        <dbReference type="Proteomes" id="UP000007881"/>
    </source>
</evidence>
<evidence type="ECO:0000256" key="7">
    <source>
        <dbReference type="ARBA" id="ARBA00022833"/>
    </source>
</evidence>